<organism evidence="1">
    <name type="scientific">Tanacetum cinerariifolium</name>
    <name type="common">Dalmatian daisy</name>
    <name type="synonym">Chrysanthemum cinerariifolium</name>
    <dbReference type="NCBI Taxonomy" id="118510"/>
    <lineage>
        <taxon>Eukaryota</taxon>
        <taxon>Viridiplantae</taxon>
        <taxon>Streptophyta</taxon>
        <taxon>Embryophyta</taxon>
        <taxon>Tracheophyta</taxon>
        <taxon>Spermatophyta</taxon>
        <taxon>Magnoliopsida</taxon>
        <taxon>eudicotyledons</taxon>
        <taxon>Gunneridae</taxon>
        <taxon>Pentapetalae</taxon>
        <taxon>asterids</taxon>
        <taxon>campanulids</taxon>
        <taxon>Asterales</taxon>
        <taxon>Asteraceae</taxon>
        <taxon>Asteroideae</taxon>
        <taxon>Anthemideae</taxon>
        <taxon>Anthemidinae</taxon>
        <taxon>Tanacetum</taxon>
    </lineage>
</organism>
<protein>
    <submittedName>
        <fullName evidence="1">Uncharacterized protein</fullName>
    </submittedName>
</protein>
<dbReference type="EMBL" id="BKCJ011194857">
    <property type="protein sequence ID" value="GFD01961.1"/>
    <property type="molecule type" value="Genomic_DNA"/>
</dbReference>
<reference evidence="1" key="1">
    <citation type="journal article" date="2019" name="Sci. Rep.">
        <title>Draft genome of Tanacetum cinerariifolium, the natural source of mosquito coil.</title>
        <authorList>
            <person name="Yamashiro T."/>
            <person name="Shiraishi A."/>
            <person name="Satake H."/>
            <person name="Nakayama K."/>
        </authorList>
    </citation>
    <scope>NUCLEOTIDE SEQUENCE</scope>
</reference>
<gene>
    <name evidence="1" type="ORF">Tci_873930</name>
</gene>
<name>A0A699SXB0_TANCI</name>
<evidence type="ECO:0000313" key="1">
    <source>
        <dbReference type="EMBL" id="GFD01961.1"/>
    </source>
</evidence>
<comment type="caution">
    <text evidence="1">The sequence shown here is derived from an EMBL/GenBank/DDBJ whole genome shotgun (WGS) entry which is preliminary data.</text>
</comment>
<proteinExistence type="predicted"/>
<accession>A0A699SXB0</accession>
<sequence>SQQSSPKLDAASAIKFLELNALKSKQSSPKIDVHSESSSFLVPLLLFVFTASSNYALELPFRKSAFLRNPSHHRPGSSSYINIVISFQDD</sequence>
<feature type="non-terminal residue" evidence="1">
    <location>
        <position position="1"/>
    </location>
</feature>
<dbReference type="AlphaFoldDB" id="A0A699SXB0"/>